<evidence type="ECO:0000313" key="6">
    <source>
        <dbReference type="EMBL" id="MCX2836911.1"/>
    </source>
</evidence>
<dbReference type="InterPro" id="IPR022572">
    <property type="entry name" value="DNA_rep/recomb_RecO_N"/>
</dbReference>
<gene>
    <name evidence="4 6" type="primary">recO</name>
    <name evidence="6" type="ORF">OQ279_02000</name>
</gene>
<keyword evidence="3 4" id="KW-0234">DNA repair</keyword>
<evidence type="ECO:0000256" key="2">
    <source>
        <dbReference type="ARBA" id="ARBA00023172"/>
    </source>
</evidence>
<dbReference type="PANTHER" id="PTHR33991">
    <property type="entry name" value="DNA REPAIR PROTEIN RECO"/>
    <property type="match status" value="1"/>
</dbReference>
<protein>
    <recommendedName>
        <fullName evidence="4">DNA repair protein RecO</fullName>
    </recommendedName>
    <alternativeName>
        <fullName evidence="4">Recombination protein O</fullName>
    </alternativeName>
</protein>
<keyword evidence="7" id="KW-1185">Reference proteome</keyword>
<evidence type="ECO:0000256" key="4">
    <source>
        <dbReference type="HAMAP-Rule" id="MF_00201"/>
    </source>
</evidence>
<comment type="similarity">
    <text evidence="4">Belongs to the RecO family.</text>
</comment>
<dbReference type="SUPFAM" id="SSF57863">
    <property type="entry name" value="ArfGap/RecO-like zinc finger"/>
    <property type="match status" value="1"/>
</dbReference>
<sequence>MLITTKGIVFSALKYGEADLIVKCFTLQSGLKTYLLRGVLKSKKGKFKASLFQPLTQLEIVANHKDKGTMEYMKEAKLGKVYQSLHTNVVKASVVMFLSEVLKNAIKEEEANPALYNFLETSLEWFDTHSSTVNFHLLFLLKLSRYLGFYPDDYQQDAPVFNLVDGTFQDVETNPDCINDENVVLLQRLLGTDFDALSAIKLNQTTRSGFLLMLLKYYEIHLQGFHKPKSLAVMNEIYNS</sequence>
<keyword evidence="1 4" id="KW-0227">DNA damage</keyword>
<evidence type="ECO:0000313" key="7">
    <source>
        <dbReference type="Proteomes" id="UP001148482"/>
    </source>
</evidence>
<comment type="function">
    <text evidence="4">Involved in DNA repair and RecF pathway recombination.</text>
</comment>
<dbReference type="InterPro" id="IPR012340">
    <property type="entry name" value="NA-bd_OB-fold"/>
</dbReference>
<dbReference type="RefSeq" id="WP_266068088.1">
    <property type="nucleotide sequence ID" value="NZ_JAPJDA010000002.1"/>
</dbReference>
<proteinExistence type="inferred from homology"/>
<name>A0A9X3CUJ3_9FLAO</name>
<dbReference type="HAMAP" id="MF_00201">
    <property type="entry name" value="RecO"/>
    <property type="match status" value="1"/>
</dbReference>
<dbReference type="GO" id="GO:0006302">
    <property type="term" value="P:double-strand break repair"/>
    <property type="evidence" value="ECO:0007669"/>
    <property type="project" value="TreeGrafter"/>
</dbReference>
<dbReference type="Proteomes" id="UP001148482">
    <property type="component" value="Unassembled WGS sequence"/>
</dbReference>
<dbReference type="AlphaFoldDB" id="A0A9X3CUJ3"/>
<organism evidence="6 7">
    <name type="scientific">Salinimicrobium profundisediminis</name>
    <dbReference type="NCBI Taxonomy" id="2994553"/>
    <lineage>
        <taxon>Bacteria</taxon>
        <taxon>Pseudomonadati</taxon>
        <taxon>Bacteroidota</taxon>
        <taxon>Flavobacteriia</taxon>
        <taxon>Flavobacteriales</taxon>
        <taxon>Flavobacteriaceae</taxon>
        <taxon>Salinimicrobium</taxon>
    </lineage>
</organism>
<evidence type="ECO:0000259" key="5">
    <source>
        <dbReference type="Pfam" id="PF11967"/>
    </source>
</evidence>
<comment type="caution">
    <text evidence="6">The sequence shown here is derived from an EMBL/GenBank/DDBJ whole genome shotgun (WGS) entry which is preliminary data.</text>
</comment>
<reference evidence="6" key="1">
    <citation type="submission" date="2022-11" db="EMBL/GenBank/DDBJ databases">
        <title>Salinimicrobium profundisediminis sp. nov., isolated from deep-sea sediment of the Mariana Trench.</title>
        <authorList>
            <person name="Fu H."/>
        </authorList>
    </citation>
    <scope>NUCLEOTIDE SEQUENCE</scope>
    <source>
        <strain evidence="6">MT39</strain>
    </source>
</reference>
<dbReference type="GO" id="GO:0006310">
    <property type="term" value="P:DNA recombination"/>
    <property type="evidence" value="ECO:0007669"/>
    <property type="project" value="UniProtKB-UniRule"/>
</dbReference>
<keyword evidence="2 4" id="KW-0233">DNA recombination</keyword>
<dbReference type="NCBIfam" id="TIGR00613">
    <property type="entry name" value="reco"/>
    <property type="match status" value="1"/>
</dbReference>
<dbReference type="InterPro" id="IPR003717">
    <property type="entry name" value="RecO"/>
</dbReference>
<dbReference type="GO" id="GO:0043590">
    <property type="term" value="C:bacterial nucleoid"/>
    <property type="evidence" value="ECO:0007669"/>
    <property type="project" value="TreeGrafter"/>
</dbReference>
<evidence type="ECO:0000256" key="3">
    <source>
        <dbReference type="ARBA" id="ARBA00023204"/>
    </source>
</evidence>
<dbReference type="SUPFAM" id="SSF50249">
    <property type="entry name" value="Nucleic acid-binding proteins"/>
    <property type="match status" value="1"/>
</dbReference>
<evidence type="ECO:0000256" key="1">
    <source>
        <dbReference type="ARBA" id="ARBA00022763"/>
    </source>
</evidence>
<accession>A0A9X3CUJ3</accession>
<dbReference type="Pfam" id="PF11967">
    <property type="entry name" value="RecO_N"/>
    <property type="match status" value="1"/>
</dbReference>
<dbReference type="InterPro" id="IPR037278">
    <property type="entry name" value="ARFGAP/RecO"/>
</dbReference>
<dbReference type="Pfam" id="PF02565">
    <property type="entry name" value="RecO_C"/>
    <property type="match status" value="1"/>
</dbReference>
<feature type="domain" description="DNA replication/recombination mediator RecO N-terminal" evidence="5">
    <location>
        <begin position="1"/>
        <end position="78"/>
    </location>
</feature>
<dbReference type="PANTHER" id="PTHR33991:SF1">
    <property type="entry name" value="DNA REPAIR PROTEIN RECO"/>
    <property type="match status" value="1"/>
</dbReference>
<dbReference type="EMBL" id="JAPJDA010000002">
    <property type="protein sequence ID" value="MCX2836911.1"/>
    <property type="molecule type" value="Genomic_DNA"/>
</dbReference>
<dbReference type="Gene3D" id="2.40.50.140">
    <property type="entry name" value="Nucleic acid-binding proteins"/>
    <property type="match status" value="1"/>
</dbReference>